<evidence type="ECO:0000256" key="9">
    <source>
        <dbReference type="ARBA" id="ARBA00022989"/>
    </source>
</evidence>
<keyword evidence="10" id="KW-0406">Ion transport</keyword>
<comment type="subcellular location">
    <subcellularLocation>
        <location evidence="2">Cell membrane</location>
        <topology evidence="2">Multi-pass membrane protein</topology>
    </subcellularLocation>
</comment>
<evidence type="ECO:0000256" key="7">
    <source>
        <dbReference type="ARBA" id="ARBA00022475"/>
    </source>
</evidence>
<evidence type="ECO:0000256" key="5">
    <source>
        <dbReference type="ARBA" id="ARBA00022448"/>
    </source>
</evidence>
<reference evidence="14 15" key="1">
    <citation type="submission" date="2009-08" db="EMBL/GenBank/DDBJ databases">
        <authorList>
            <person name="Muzny D."/>
            <person name="Qin X."/>
            <person name="Deng J."/>
            <person name="Jiang H."/>
            <person name="Liu Y."/>
            <person name="Qu J."/>
            <person name="Song X.-Z."/>
            <person name="Zhang L."/>
            <person name="Thornton R."/>
            <person name="Coyle M."/>
            <person name="Francisco L."/>
            <person name="Jackson L."/>
            <person name="Javaid M."/>
            <person name="Korchina V."/>
            <person name="Kovar C."/>
            <person name="Mata R."/>
            <person name="Mathew T."/>
            <person name="Ngo R."/>
            <person name="Nguyen L."/>
            <person name="Nguyen N."/>
            <person name="Okwuonu G."/>
            <person name="Ongeri F."/>
            <person name="Pham C."/>
            <person name="Simmons D."/>
            <person name="Wilczek-Boney K."/>
            <person name="Hale W."/>
            <person name="Jakkamsetti A."/>
            <person name="Pham P."/>
            <person name="Ruth R."/>
            <person name="San Lucas F."/>
            <person name="Warren J."/>
            <person name="Zhang J."/>
            <person name="Zhao Z."/>
            <person name="Zhou C."/>
            <person name="Zhu D."/>
            <person name="Lee S."/>
            <person name="Bess C."/>
            <person name="Blankenburg K."/>
            <person name="Forbes L."/>
            <person name="Fu Q."/>
            <person name="Gubbala S."/>
            <person name="Hirani K."/>
            <person name="Jayaseelan J.C."/>
            <person name="Lara F."/>
            <person name="Munidasa M."/>
            <person name="Palculict T."/>
            <person name="Patil S."/>
            <person name="Pu L.-L."/>
            <person name="Saada N."/>
            <person name="Tang L."/>
            <person name="Weissenberger G."/>
            <person name="Zhu Y."/>
            <person name="Hemphill L."/>
            <person name="Shang Y."/>
            <person name="Youmans B."/>
            <person name="Ayvaz T."/>
            <person name="Ross M."/>
            <person name="Santibanez J."/>
            <person name="Aqrawi P."/>
            <person name="Gross S."/>
            <person name="Joshi V."/>
            <person name="Fowler G."/>
            <person name="Nazareth L."/>
            <person name="Reid J."/>
            <person name="Worley K."/>
            <person name="Petrosino J."/>
            <person name="Highlander S."/>
            <person name="Gibbs R."/>
        </authorList>
    </citation>
    <scope>NUCLEOTIDE SEQUENCE [LARGE SCALE GENOMIC DNA]</scope>
    <source>
        <strain evidence="14 15">ATCC 49175</strain>
    </source>
</reference>
<feature type="transmembrane region" description="Helical" evidence="13">
    <location>
        <begin position="383"/>
        <end position="403"/>
    </location>
</feature>
<feature type="transmembrane region" description="Helical" evidence="13">
    <location>
        <begin position="424"/>
        <end position="447"/>
    </location>
</feature>
<feature type="transmembrane region" description="Helical" evidence="13">
    <location>
        <begin position="343"/>
        <end position="363"/>
    </location>
</feature>
<dbReference type="eggNOG" id="COG0534">
    <property type="taxonomic scope" value="Bacteria"/>
</dbReference>
<dbReference type="CDD" id="cd13138">
    <property type="entry name" value="MATE_yoeA_like"/>
    <property type="match status" value="1"/>
</dbReference>
<evidence type="ECO:0000313" key="14">
    <source>
        <dbReference type="EMBL" id="EEW37254.1"/>
    </source>
</evidence>
<evidence type="ECO:0000256" key="2">
    <source>
        <dbReference type="ARBA" id="ARBA00004651"/>
    </source>
</evidence>
<evidence type="ECO:0000313" key="15">
    <source>
        <dbReference type="Proteomes" id="UP000005926"/>
    </source>
</evidence>
<dbReference type="NCBIfam" id="TIGR00797">
    <property type="entry name" value="matE"/>
    <property type="match status" value="1"/>
</dbReference>
<comment type="function">
    <text evidence="1">Multidrug efflux pump.</text>
</comment>
<feature type="transmembrane region" description="Helical" evidence="13">
    <location>
        <begin position="69"/>
        <end position="97"/>
    </location>
</feature>
<dbReference type="InterPro" id="IPR048279">
    <property type="entry name" value="MdtK-like"/>
</dbReference>
<evidence type="ECO:0000256" key="13">
    <source>
        <dbReference type="SAM" id="Phobius"/>
    </source>
</evidence>
<dbReference type="AlphaFoldDB" id="C8NGJ6"/>
<dbReference type="Proteomes" id="UP000005926">
    <property type="component" value="Unassembled WGS sequence"/>
</dbReference>
<gene>
    <name evidence="14" type="ORF">HMPREF0444_1041</name>
</gene>
<dbReference type="GO" id="GO:0006811">
    <property type="term" value="P:monoatomic ion transport"/>
    <property type="evidence" value="ECO:0007669"/>
    <property type="project" value="UniProtKB-KW"/>
</dbReference>
<evidence type="ECO:0000256" key="6">
    <source>
        <dbReference type="ARBA" id="ARBA00022449"/>
    </source>
</evidence>
<keyword evidence="15" id="KW-1185">Reference proteome</keyword>
<comment type="caution">
    <text evidence="14">The sequence shown here is derived from an EMBL/GenBank/DDBJ whole genome shotgun (WGS) entry which is preliminary data.</text>
</comment>
<dbReference type="Pfam" id="PF01554">
    <property type="entry name" value="MatE"/>
    <property type="match status" value="2"/>
</dbReference>
<keyword evidence="7" id="KW-1003">Cell membrane</keyword>
<feature type="transmembrane region" description="Helical" evidence="13">
    <location>
        <begin position="31"/>
        <end position="49"/>
    </location>
</feature>
<evidence type="ECO:0000256" key="8">
    <source>
        <dbReference type="ARBA" id="ARBA00022692"/>
    </source>
</evidence>
<dbReference type="InterPro" id="IPR050222">
    <property type="entry name" value="MATE_MdtK"/>
</dbReference>
<feature type="transmembrane region" description="Helical" evidence="13">
    <location>
        <begin position="310"/>
        <end position="331"/>
    </location>
</feature>
<organism evidence="14 15">
    <name type="scientific">Granulicatella adiacens ATCC 49175</name>
    <dbReference type="NCBI Taxonomy" id="638301"/>
    <lineage>
        <taxon>Bacteria</taxon>
        <taxon>Bacillati</taxon>
        <taxon>Bacillota</taxon>
        <taxon>Bacilli</taxon>
        <taxon>Lactobacillales</taxon>
        <taxon>Carnobacteriaceae</taxon>
        <taxon>Granulicatella</taxon>
    </lineage>
</organism>
<evidence type="ECO:0000256" key="4">
    <source>
        <dbReference type="ARBA" id="ARBA00020268"/>
    </source>
</evidence>
<dbReference type="InterPro" id="IPR002528">
    <property type="entry name" value="MATE_fam"/>
</dbReference>
<dbReference type="GO" id="GO:0005886">
    <property type="term" value="C:plasma membrane"/>
    <property type="evidence" value="ECO:0007669"/>
    <property type="project" value="UniProtKB-SubCell"/>
</dbReference>
<evidence type="ECO:0000256" key="11">
    <source>
        <dbReference type="ARBA" id="ARBA00023136"/>
    </source>
</evidence>
<dbReference type="PANTHER" id="PTHR43298:SF2">
    <property type="entry name" value="FMN_FAD EXPORTER YEEO-RELATED"/>
    <property type="match status" value="1"/>
</dbReference>
<accession>C8NGJ6</accession>
<dbReference type="HOGENOM" id="CLU_012893_5_3_9"/>
<keyword evidence="8 13" id="KW-0812">Transmembrane</keyword>
<dbReference type="STRING" id="638301.HMPREF0444_1041"/>
<feature type="transmembrane region" description="Helical" evidence="13">
    <location>
        <begin position="269"/>
        <end position="290"/>
    </location>
</feature>
<name>C8NGJ6_9LACT</name>
<dbReference type="GO" id="GO:0015297">
    <property type="term" value="F:antiporter activity"/>
    <property type="evidence" value="ECO:0007669"/>
    <property type="project" value="UniProtKB-KW"/>
</dbReference>
<dbReference type="PANTHER" id="PTHR43298">
    <property type="entry name" value="MULTIDRUG RESISTANCE PROTEIN NORM-RELATED"/>
    <property type="match status" value="1"/>
</dbReference>
<dbReference type="GO" id="GO:0042910">
    <property type="term" value="F:xenobiotic transmembrane transporter activity"/>
    <property type="evidence" value="ECO:0007669"/>
    <property type="project" value="InterPro"/>
</dbReference>
<sequence>MFTEVRISCILEQVIILEKQNFITTGHINRVILTIATPLMINNLIRTLYNLTDGLYVAQLSAEDFAATAFIWPLNFLFISLGMGISVGATALIAQYFGAGKFRDAKRYAGNAMILTYFFGFLLSVIGYFLAPLFVEWMGAEGTFLAKSVSYLKINFIGLFFDFCYFGYQSLLNAQGRTRTITMISAASSISNVILDPIFIFATIPFVGLTGLNWGIEGAGWATVIAKVLLLVLAIRAVRKESEIQIYLKHVKVDKEVMKEILKVAWPSAFGYGGAALGFTVLNGLIQSYGTSVLAAYSMVNRISDLLTQPQMGIGAALTAIIGQNMGAGLYDRAHAIFRRALLWVLMISTVGCVVVFFFQSPILGIFIKDRSDAVLWANAVEYLNYTAFIIFFMGLFSAYNGFFQGCGVTKYSMNMSVGRLWILRLPIIWVLGAFTALGATGVWIAMLLSNALTVLYGHIVYKTKDWSTLHYAKGEKT</sequence>
<feature type="transmembrane region" description="Helical" evidence="13">
    <location>
        <begin position="109"/>
        <end position="131"/>
    </location>
</feature>
<comment type="similarity">
    <text evidence="3">Belongs to the multi antimicrobial extrusion (MATE) (TC 2.A.66.1) family.</text>
</comment>
<evidence type="ECO:0000256" key="3">
    <source>
        <dbReference type="ARBA" id="ARBA00010199"/>
    </source>
</evidence>
<feature type="transmembrane region" description="Helical" evidence="13">
    <location>
        <begin position="219"/>
        <end position="238"/>
    </location>
</feature>
<proteinExistence type="inferred from homology"/>
<keyword evidence="9 13" id="KW-1133">Transmembrane helix</keyword>
<dbReference type="PIRSF" id="PIRSF006603">
    <property type="entry name" value="DinF"/>
    <property type="match status" value="1"/>
</dbReference>
<evidence type="ECO:0000256" key="1">
    <source>
        <dbReference type="ARBA" id="ARBA00003408"/>
    </source>
</evidence>
<dbReference type="EMBL" id="ACKZ01000019">
    <property type="protein sequence ID" value="EEW37254.1"/>
    <property type="molecule type" value="Genomic_DNA"/>
</dbReference>
<keyword evidence="11 13" id="KW-0472">Membrane</keyword>
<feature type="transmembrane region" description="Helical" evidence="13">
    <location>
        <begin position="151"/>
        <end position="168"/>
    </location>
</feature>
<keyword evidence="5" id="KW-0813">Transport</keyword>
<keyword evidence="6" id="KW-0050">Antiport</keyword>
<feature type="transmembrane region" description="Helical" evidence="13">
    <location>
        <begin position="180"/>
        <end position="207"/>
    </location>
</feature>
<evidence type="ECO:0000256" key="12">
    <source>
        <dbReference type="ARBA" id="ARBA00031636"/>
    </source>
</evidence>
<protein>
    <recommendedName>
        <fullName evidence="4">Probable multidrug resistance protein NorM</fullName>
    </recommendedName>
    <alternativeName>
        <fullName evidence="12">Multidrug-efflux transporter</fullName>
    </alternativeName>
</protein>
<evidence type="ECO:0000256" key="10">
    <source>
        <dbReference type="ARBA" id="ARBA00023065"/>
    </source>
</evidence>